<dbReference type="RefSeq" id="WP_344709203.1">
    <property type="nucleotide sequence ID" value="NZ_BAAAZD010000001.1"/>
</dbReference>
<feature type="domain" description="AB hydrolase-1" evidence="1">
    <location>
        <begin position="13"/>
        <end position="250"/>
    </location>
</feature>
<protein>
    <recommendedName>
        <fullName evidence="1">AB hydrolase-1 domain-containing protein</fullName>
    </recommendedName>
</protein>
<dbReference type="Pfam" id="PF12697">
    <property type="entry name" value="Abhydrolase_6"/>
    <property type="match status" value="1"/>
</dbReference>
<reference evidence="3" key="1">
    <citation type="journal article" date="2019" name="Int. J. Syst. Evol. Microbiol.">
        <title>The Global Catalogue of Microorganisms (GCM) 10K type strain sequencing project: providing services to taxonomists for standard genome sequencing and annotation.</title>
        <authorList>
            <consortium name="The Broad Institute Genomics Platform"/>
            <consortium name="The Broad Institute Genome Sequencing Center for Infectious Disease"/>
            <person name="Wu L."/>
            <person name="Ma J."/>
        </authorList>
    </citation>
    <scope>NUCLEOTIDE SEQUENCE [LARGE SCALE GENOMIC DNA]</scope>
    <source>
        <strain evidence="3">JCM 16603</strain>
    </source>
</reference>
<dbReference type="InterPro" id="IPR050266">
    <property type="entry name" value="AB_hydrolase_sf"/>
</dbReference>
<evidence type="ECO:0000259" key="1">
    <source>
        <dbReference type="Pfam" id="PF12697"/>
    </source>
</evidence>
<dbReference type="PANTHER" id="PTHR43798">
    <property type="entry name" value="MONOACYLGLYCEROL LIPASE"/>
    <property type="match status" value="1"/>
</dbReference>
<comment type="caution">
    <text evidence="2">The sequence shown here is derived from an EMBL/GenBank/DDBJ whole genome shotgun (WGS) entry which is preliminary data.</text>
</comment>
<name>A0ABP7RT84_9SPHN</name>
<gene>
    <name evidence="2" type="ORF">GCM10022211_11320</name>
</gene>
<proteinExistence type="predicted"/>
<evidence type="ECO:0000313" key="2">
    <source>
        <dbReference type="EMBL" id="GAA4001927.1"/>
    </source>
</evidence>
<organism evidence="2 3">
    <name type="scientific">Sphingomonas humi</name>
    <dbReference type="NCBI Taxonomy" id="335630"/>
    <lineage>
        <taxon>Bacteria</taxon>
        <taxon>Pseudomonadati</taxon>
        <taxon>Pseudomonadota</taxon>
        <taxon>Alphaproteobacteria</taxon>
        <taxon>Sphingomonadales</taxon>
        <taxon>Sphingomonadaceae</taxon>
        <taxon>Sphingomonas</taxon>
    </lineage>
</organism>
<dbReference type="Gene3D" id="3.40.50.1820">
    <property type="entry name" value="alpha/beta hydrolase"/>
    <property type="match status" value="1"/>
</dbReference>
<dbReference type="PANTHER" id="PTHR43798:SF5">
    <property type="entry name" value="MONOACYLGLYCEROL LIPASE ABHD6"/>
    <property type="match status" value="1"/>
</dbReference>
<dbReference type="SUPFAM" id="SSF53474">
    <property type="entry name" value="alpha/beta-Hydrolases"/>
    <property type="match status" value="1"/>
</dbReference>
<dbReference type="InterPro" id="IPR029058">
    <property type="entry name" value="AB_hydrolase_fold"/>
</dbReference>
<dbReference type="EMBL" id="BAAAZD010000001">
    <property type="protein sequence ID" value="GAA4001927.1"/>
    <property type="molecule type" value="Genomic_DNA"/>
</dbReference>
<evidence type="ECO:0000313" key="3">
    <source>
        <dbReference type="Proteomes" id="UP001501310"/>
    </source>
</evidence>
<dbReference type="PRINTS" id="PR00111">
    <property type="entry name" value="ABHYDROLASE"/>
</dbReference>
<dbReference type="InterPro" id="IPR000073">
    <property type="entry name" value="AB_hydrolase_1"/>
</dbReference>
<keyword evidence="3" id="KW-1185">Reference proteome</keyword>
<accession>A0ABP7RT84</accession>
<sequence length="257" mass="27492">MIKVADYGRGKPLLLVHGLGSSGHAWEPVRRPLAEARRVMAIDLPGHGASPAEADSGTFDGLVRSVAEWLDRTGMTGVDMVGSSMGARLVLELARRGLAGHVVALDPGGFWEGWERKFTVATLTASRGLVKGLKPALPALARNAAGRSLLLAQLSARPWALDGAFIAKELRALAETPTVPSLIRDLGYGPGQQGLAATKSRVAIGWGRHDRLCLPVQAERAAKRFPAAQLHWFEHSGHFPLWDEPAETVRLIADVCG</sequence>
<dbReference type="Proteomes" id="UP001501310">
    <property type="component" value="Unassembled WGS sequence"/>
</dbReference>